<evidence type="ECO:0000259" key="1">
    <source>
        <dbReference type="Pfam" id="PF18511"/>
    </source>
</evidence>
<proteinExistence type="predicted"/>
<dbReference type="PANTHER" id="PTHR16134">
    <property type="entry name" value="F-BOX/TPR REPEAT PROTEIN POF3"/>
    <property type="match status" value="1"/>
</dbReference>
<dbReference type="InterPro" id="IPR032675">
    <property type="entry name" value="LRR_dom_sf"/>
</dbReference>
<comment type="caution">
    <text evidence="2">The sequence shown here is derived from an EMBL/GenBank/DDBJ whole genome shotgun (WGS) entry which is preliminary data.</text>
</comment>
<dbReference type="InterPro" id="IPR006553">
    <property type="entry name" value="Leu-rich_rpt_Cys-con_subtyp"/>
</dbReference>
<dbReference type="EMBL" id="PKPP01000014">
    <property type="protein sequence ID" value="PWA99560.1"/>
    <property type="molecule type" value="Genomic_DNA"/>
</dbReference>
<keyword evidence="3" id="KW-1185">Reference proteome</keyword>
<dbReference type="GO" id="GO:0019005">
    <property type="term" value="C:SCF ubiquitin ligase complex"/>
    <property type="evidence" value="ECO:0007669"/>
    <property type="project" value="TreeGrafter"/>
</dbReference>
<sequence>MEKHPNVSMDTVFNCVIPYIHECDDRNSVSLVCRKWDCQLRMHFDDIDITPWIQEISNTFKCLKALNIRRMVVGDSDLELLARTRGKDLRGLMIDRCKGFSTNGLLHIDIGRCVSEYDDKDLTILAKNCSKPLVSVKLFGRHEVDLVDFFSYAVRLEDFSCDMGLQVIGQYCKKLRRFKNFGLVTQTGLINVAQGCLELECLRIQLTDISNETLEYIGTHLKNLRDFHIILLNDSKTTLPLDNGIRVMLIGCSKLERLSIYFCSKGLTDICLGYIGKFGHNLRYLFLRGCVIESDAGLVELSKGCPKLR</sequence>
<gene>
    <name evidence="2" type="ORF">CTI12_AA006210</name>
</gene>
<dbReference type="PANTHER" id="PTHR16134:SF148">
    <property type="entry name" value="S-PHASE KINASE-ASSOCIATED PROTEIN 2, ISOFORM A"/>
    <property type="match status" value="1"/>
</dbReference>
<feature type="domain" description="COI1 F-box" evidence="1">
    <location>
        <begin position="9"/>
        <end position="36"/>
    </location>
</feature>
<evidence type="ECO:0000313" key="3">
    <source>
        <dbReference type="Proteomes" id="UP000245207"/>
    </source>
</evidence>
<dbReference type="InterPro" id="IPR041567">
    <property type="entry name" value="COI1_F-box"/>
</dbReference>
<reference evidence="2 3" key="1">
    <citation type="journal article" date="2018" name="Mol. Plant">
        <title>The genome of Artemisia annua provides insight into the evolution of Asteraceae family and artemisinin biosynthesis.</title>
        <authorList>
            <person name="Shen Q."/>
            <person name="Zhang L."/>
            <person name="Liao Z."/>
            <person name="Wang S."/>
            <person name="Yan T."/>
            <person name="Shi P."/>
            <person name="Liu M."/>
            <person name="Fu X."/>
            <person name="Pan Q."/>
            <person name="Wang Y."/>
            <person name="Lv Z."/>
            <person name="Lu X."/>
            <person name="Zhang F."/>
            <person name="Jiang W."/>
            <person name="Ma Y."/>
            <person name="Chen M."/>
            <person name="Hao X."/>
            <person name="Li L."/>
            <person name="Tang Y."/>
            <person name="Lv G."/>
            <person name="Zhou Y."/>
            <person name="Sun X."/>
            <person name="Brodelius P.E."/>
            <person name="Rose J.K.C."/>
            <person name="Tang K."/>
        </authorList>
    </citation>
    <scope>NUCLEOTIDE SEQUENCE [LARGE SCALE GENOMIC DNA]</scope>
    <source>
        <strain evidence="3">cv. Huhao1</strain>
        <tissue evidence="2">Leaf</tissue>
    </source>
</reference>
<protein>
    <submittedName>
        <fullName evidence="2">Coronatine-insensitive 1</fullName>
    </submittedName>
</protein>
<dbReference type="OrthoDB" id="550575at2759"/>
<dbReference type="AlphaFoldDB" id="A0A2U1QNH9"/>
<evidence type="ECO:0000313" key="2">
    <source>
        <dbReference type="EMBL" id="PWA99560.1"/>
    </source>
</evidence>
<dbReference type="GO" id="GO:0031146">
    <property type="term" value="P:SCF-dependent proteasomal ubiquitin-dependent protein catabolic process"/>
    <property type="evidence" value="ECO:0007669"/>
    <property type="project" value="TreeGrafter"/>
</dbReference>
<name>A0A2U1QNH9_ARTAN</name>
<organism evidence="2 3">
    <name type="scientific">Artemisia annua</name>
    <name type="common">Sweet wormwood</name>
    <dbReference type="NCBI Taxonomy" id="35608"/>
    <lineage>
        <taxon>Eukaryota</taxon>
        <taxon>Viridiplantae</taxon>
        <taxon>Streptophyta</taxon>
        <taxon>Embryophyta</taxon>
        <taxon>Tracheophyta</taxon>
        <taxon>Spermatophyta</taxon>
        <taxon>Magnoliopsida</taxon>
        <taxon>eudicotyledons</taxon>
        <taxon>Gunneridae</taxon>
        <taxon>Pentapetalae</taxon>
        <taxon>asterids</taxon>
        <taxon>campanulids</taxon>
        <taxon>Asterales</taxon>
        <taxon>Asteraceae</taxon>
        <taxon>Asteroideae</taxon>
        <taxon>Anthemideae</taxon>
        <taxon>Artemisiinae</taxon>
        <taxon>Artemisia</taxon>
    </lineage>
</organism>
<dbReference type="SUPFAM" id="SSF52047">
    <property type="entry name" value="RNI-like"/>
    <property type="match status" value="1"/>
</dbReference>
<dbReference type="Gene3D" id="3.80.10.10">
    <property type="entry name" value="Ribonuclease Inhibitor"/>
    <property type="match status" value="2"/>
</dbReference>
<dbReference type="Pfam" id="PF18511">
    <property type="entry name" value="F-box_5"/>
    <property type="match status" value="1"/>
</dbReference>
<accession>A0A2U1QNH9</accession>
<dbReference type="Proteomes" id="UP000245207">
    <property type="component" value="Unassembled WGS sequence"/>
</dbReference>
<dbReference type="STRING" id="35608.A0A2U1QNH9"/>
<dbReference type="SMART" id="SM00367">
    <property type="entry name" value="LRR_CC"/>
    <property type="match status" value="4"/>
</dbReference>